<dbReference type="Proteomes" id="UP001347796">
    <property type="component" value="Unassembled WGS sequence"/>
</dbReference>
<evidence type="ECO:0000313" key="3">
    <source>
        <dbReference type="Proteomes" id="UP001347796"/>
    </source>
</evidence>
<keyword evidence="3" id="KW-1185">Reference proteome</keyword>
<evidence type="ECO:0000259" key="1">
    <source>
        <dbReference type="Pfam" id="PF20700"/>
    </source>
</evidence>
<evidence type="ECO:0000313" key="2">
    <source>
        <dbReference type="EMBL" id="KAK6183812.1"/>
    </source>
</evidence>
<reference evidence="2 3" key="1">
    <citation type="submission" date="2024-01" db="EMBL/GenBank/DDBJ databases">
        <title>The genome of the rayed Mediterranean limpet Patella caerulea (Linnaeus, 1758).</title>
        <authorList>
            <person name="Anh-Thu Weber A."/>
            <person name="Halstead-Nussloch G."/>
        </authorList>
    </citation>
    <scope>NUCLEOTIDE SEQUENCE [LARGE SCALE GENOMIC DNA]</scope>
    <source>
        <strain evidence="2">AATW-2023a</strain>
        <tissue evidence="2">Whole specimen</tissue>
    </source>
</reference>
<name>A0AAN8JRU6_PATCE</name>
<protein>
    <recommendedName>
        <fullName evidence="1">Mutator-like transposase domain-containing protein</fullName>
    </recommendedName>
</protein>
<dbReference type="PANTHER" id="PTHR33309">
    <property type="entry name" value="KERATIN, ULTRA HIGH-SULFUR MATRIX PROTEIN-LIKE"/>
    <property type="match status" value="1"/>
</dbReference>
<comment type="caution">
    <text evidence="2">The sequence shown here is derived from an EMBL/GenBank/DDBJ whole genome shotgun (WGS) entry which is preliminary data.</text>
</comment>
<feature type="domain" description="Mutator-like transposase" evidence="1">
    <location>
        <begin position="55"/>
        <end position="275"/>
    </location>
</feature>
<dbReference type="EMBL" id="JAZGQO010000006">
    <property type="protein sequence ID" value="KAK6183812.1"/>
    <property type="molecule type" value="Genomic_DNA"/>
</dbReference>
<proteinExistence type="predicted"/>
<accession>A0AAN8JRU6</accession>
<dbReference type="Pfam" id="PF20700">
    <property type="entry name" value="Mutator"/>
    <property type="match status" value="1"/>
</dbReference>
<organism evidence="2 3">
    <name type="scientific">Patella caerulea</name>
    <name type="common">Rayed Mediterranean limpet</name>
    <dbReference type="NCBI Taxonomy" id="87958"/>
    <lineage>
        <taxon>Eukaryota</taxon>
        <taxon>Metazoa</taxon>
        <taxon>Spiralia</taxon>
        <taxon>Lophotrochozoa</taxon>
        <taxon>Mollusca</taxon>
        <taxon>Gastropoda</taxon>
        <taxon>Patellogastropoda</taxon>
        <taxon>Patelloidea</taxon>
        <taxon>Patellidae</taxon>
        <taxon>Patella</taxon>
    </lineage>
</organism>
<dbReference type="PANTHER" id="PTHR33309:SF3">
    <property type="entry name" value="CCHC-TYPE DOMAIN-CONTAINING PROTEIN"/>
    <property type="match status" value="1"/>
</dbReference>
<dbReference type="InterPro" id="IPR049012">
    <property type="entry name" value="Mutator_transp_dom"/>
</dbReference>
<gene>
    <name evidence="2" type="ORF">SNE40_006408</name>
</gene>
<dbReference type="AlphaFoldDB" id="A0AAN8JRU6"/>
<sequence>MHLKTFQALNKKLHTAAKDAVNRNLQEVRVKVKDLYDSETFMQDTANDDAKNQNKFKTPLKPGDIGVMYDGTWQKRGKGLSHNGICNTMEVNTGYLLDYEVLSNFCQGCLQAPDEDSPSFEAWVEAHAPKCQKNTDSSAHNMETVGAEAIWGRSEQHDVPLRYRSFLSDGDSAAFLTVSKMKPYGEDDIIKEDCANHVAKRLGTALRKVKGLPRGHSLKEHTIKKLTLYYRIAVSKNKGDVKKMHQAIWASYLHSASTDEAHNHKLCPPGEDSWCQFNQAIAKDEEPPPHKPRLSKPQAEAITDIYKRLSEQSLLSRCRQGKTQNPCESLNGRIWLLCPKTRYASLRSVQTAAAIAILWYNKGYTGFSDVLNELKIDIPKSLKKETVRADTKRIEAMQKKGTGEQRYKRDKRALTLALETDKRKKREGITYHSGGLDLGMFDHVCDSDSAQDE</sequence>